<dbReference type="Proteomes" id="UP000504607">
    <property type="component" value="Chromosome 13"/>
</dbReference>
<dbReference type="RefSeq" id="XP_010937021.1">
    <property type="nucleotide sequence ID" value="XM_010938719.1"/>
</dbReference>
<accession>A0A6I9SC69</accession>
<evidence type="ECO:0000256" key="2">
    <source>
        <dbReference type="ARBA" id="ARBA00023125"/>
    </source>
</evidence>
<proteinExistence type="predicted"/>
<sequence length="203" mass="22335">MAQPLEWKNSKRINAVDVGEKKDDVRGLAKGRREGGEGVGHGRPYDEAVIHLLVDPGRDLEHDVLAVKPDNTFGSMNMDEFLANIWNVKEGQIVHAVGSEVQPNGGGVPPSVPLQRQGSITISALLCRKMVARFGWRSIGVGKSTIHRSMGLTSDDVVPHQLTLEKMMLKDFLIKVEVVREGYHQVVSPSPHTPPSLIPWPML</sequence>
<dbReference type="GO" id="GO:0005634">
    <property type="term" value="C:nucleus"/>
    <property type="evidence" value="ECO:0007669"/>
    <property type="project" value="UniProtKB-SubCell"/>
</dbReference>
<evidence type="ECO:0000313" key="4">
    <source>
        <dbReference type="Proteomes" id="UP000504607"/>
    </source>
</evidence>
<evidence type="ECO:0000256" key="1">
    <source>
        <dbReference type="ARBA" id="ARBA00004123"/>
    </source>
</evidence>
<dbReference type="PANTHER" id="PTHR22952">
    <property type="entry name" value="CAMP-RESPONSE ELEMENT BINDING PROTEIN-RELATED"/>
    <property type="match status" value="1"/>
</dbReference>
<dbReference type="AlphaFoldDB" id="A0A6I9SC69"/>
<organism evidence="4 5">
    <name type="scientific">Elaeis guineensis var. tenera</name>
    <name type="common">Oil palm</name>
    <dbReference type="NCBI Taxonomy" id="51953"/>
    <lineage>
        <taxon>Eukaryota</taxon>
        <taxon>Viridiplantae</taxon>
        <taxon>Streptophyta</taxon>
        <taxon>Embryophyta</taxon>
        <taxon>Tracheophyta</taxon>
        <taxon>Spermatophyta</taxon>
        <taxon>Magnoliopsida</taxon>
        <taxon>Liliopsida</taxon>
        <taxon>Arecaceae</taxon>
        <taxon>Arecoideae</taxon>
        <taxon>Cocoseae</taxon>
        <taxon>Elaeidinae</taxon>
        <taxon>Elaeis</taxon>
    </lineage>
</organism>
<reference evidence="5" key="1">
    <citation type="submission" date="2025-08" db="UniProtKB">
        <authorList>
            <consortium name="RefSeq"/>
        </authorList>
    </citation>
    <scope>IDENTIFICATION</scope>
</reference>
<dbReference type="InParanoid" id="A0A6I9SC69"/>
<comment type="subcellular location">
    <subcellularLocation>
        <location evidence="1">Nucleus</location>
    </subcellularLocation>
</comment>
<keyword evidence="4" id="KW-1185">Reference proteome</keyword>
<dbReference type="GO" id="GO:0003700">
    <property type="term" value="F:DNA-binding transcription factor activity"/>
    <property type="evidence" value="ECO:0007669"/>
    <property type="project" value="InterPro"/>
</dbReference>
<dbReference type="GO" id="GO:0003677">
    <property type="term" value="F:DNA binding"/>
    <property type="evidence" value="ECO:0007669"/>
    <property type="project" value="UniProtKB-KW"/>
</dbReference>
<gene>
    <name evidence="5" type="primary">LOC105056502</name>
</gene>
<keyword evidence="2" id="KW-0238">DNA-binding</keyword>
<dbReference type="InterPro" id="IPR043452">
    <property type="entry name" value="BZIP46-like"/>
</dbReference>
<name>A0A6I9SC69_ELAGV</name>
<dbReference type="OrthoDB" id="644067at2759"/>
<evidence type="ECO:0000313" key="5">
    <source>
        <dbReference type="RefSeq" id="XP_010937021.1"/>
    </source>
</evidence>
<dbReference type="GO" id="GO:0045893">
    <property type="term" value="P:positive regulation of DNA-templated transcription"/>
    <property type="evidence" value="ECO:0007669"/>
    <property type="project" value="InterPro"/>
</dbReference>
<protein>
    <submittedName>
        <fullName evidence="5">ABSCISIC ACID-INSENSITIVE 5-like protein 5</fullName>
    </submittedName>
</protein>
<dbReference type="PANTHER" id="PTHR22952:SF175">
    <property type="entry name" value="PROTEIN ABSCISIC ACID-INSENSITIVE 5"/>
    <property type="match status" value="1"/>
</dbReference>
<evidence type="ECO:0000256" key="3">
    <source>
        <dbReference type="ARBA" id="ARBA00023242"/>
    </source>
</evidence>
<keyword evidence="3" id="KW-0539">Nucleus</keyword>